<evidence type="ECO:0000313" key="7">
    <source>
        <dbReference type="Proteomes" id="UP001300745"/>
    </source>
</evidence>
<dbReference type="Pfam" id="PF13561">
    <property type="entry name" value="adh_short_C2"/>
    <property type="match status" value="1"/>
</dbReference>
<evidence type="ECO:0000256" key="1">
    <source>
        <dbReference type="ARBA" id="ARBA00004191"/>
    </source>
</evidence>
<keyword evidence="7" id="KW-1185">Reference proteome</keyword>
<dbReference type="CDD" id="cd05233">
    <property type="entry name" value="SDR_c"/>
    <property type="match status" value="1"/>
</dbReference>
<dbReference type="InterPro" id="IPR020904">
    <property type="entry name" value="Sc_DH/Rdtase_CS"/>
</dbReference>
<proteinExistence type="inferred from homology"/>
<reference evidence="6 7" key="1">
    <citation type="submission" date="2022-11" db="EMBL/GenBank/DDBJ databases">
        <title>Mycobacterium sp. nov.</title>
        <authorList>
            <person name="Papic B."/>
            <person name="Spicic S."/>
            <person name="Duvnjak S."/>
        </authorList>
    </citation>
    <scope>NUCLEOTIDE SEQUENCE [LARGE SCALE GENOMIC DNA]</scope>
    <source>
        <strain evidence="6 7">CVI_P4</strain>
    </source>
</reference>
<dbReference type="PANTHER" id="PTHR42879:SF2">
    <property type="entry name" value="3-OXOACYL-[ACYL-CARRIER-PROTEIN] REDUCTASE FABG"/>
    <property type="match status" value="1"/>
</dbReference>
<protein>
    <recommendedName>
        <fullName evidence="4">3-oxoacyl-[acyl-carrier-protein] reductase MabA</fullName>
    </recommendedName>
</protein>
<sequence length="259" mass="26097">MTGTLAGRVALVTGSSRGVGRGIAVRLAADGAAVAVNYRRDAGAADEVVQEISAAGGTAAAFCASIDDPEAVAAMVAAVRRDLGPIGILVSNAGTASRGRGIEATAITEFESLMQVHTFGPINLVQTLLPGLRAGDRGDVVMISSNTVGPAPAGAAPYTMAKAAMETFIRTLAREERPHGIRANIVAPGLVATDMGRRLVNAATSGGSIDEMDQSAPFGRVCRPEDVAGAVAFLVSADSGYVTGQTLTVDGGGADVSIF</sequence>
<organism evidence="6 7">
    <name type="scientific">Mycobacterium pinniadriaticum</name>
    <dbReference type="NCBI Taxonomy" id="2994102"/>
    <lineage>
        <taxon>Bacteria</taxon>
        <taxon>Bacillati</taxon>
        <taxon>Actinomycetota</taxon>
        <taxon>Actinomycetes</taxon>
        <taxon>Mycobacteriales</taxon>
        <taxon>Mycobacteriaceae</taxon>
        <taxon>Mycobacterium</taxon>
    </lineage>
</organism>
<evidence type="ECO:0000313" key="6">
    <source>
        <dbReference type="EMBL" id="MCX2935761.1"/>
    </source>
</evidence>
<name>A0ABT3S8E6_9MYCO</name>
<dbReference type="Proteomes" id="UP001300745">
    <property type="component" value="Unassembled WGS sequence"/>
</dbReference>
<dbReference type="RefSeq" id="WP_265995125.1">
    <property type="nucleotide sequence ID" value="NZ_JAPJDN010000002.1"/>
</dbReference>
<comment type="similarity">
    <text evidence="2">Belongs to the short-chain dehydrogenases/reductases (SDR) family.</text>
</comment>
<dbReference type="InterPro" id="IPR036291">
    <property type="entry name" value="NAD(P)-bd_dom_sf"/>
</dbReference>
<dbReference type="Gene3D" id="3.40.50.720">
    <property type="entry name" value="NAD(P)-binding Rossmann-like Domain"/>
    <property type="match status" value="1"/>
</dbReference>
<comment type="caution">
    <text evidence="6">The sequence shown here is derived from an EMBL/GenBank/DDBJ whole genome shotgun (WGS) entry which is preliminary data.</text>
</comment>
<evidence type="ECO:0000256" key="5">
    <source>
        <dbReference type="ARBA" id="ARBA00047400"/>
    </source>
</evidence>
<dbReference type="SUPFAM" id="SSF51735">
    <property type="entry name" value="NAD(P)-binding Rossmann-fold domains"/>
    <property type="match status" value="1"/>
</dbReference>
<comment type="catalytic activity">
    <reaction evidence="5">
        <text>a (3R)-hydroxyacyl-[ACP] + NADP(+) = a 3-oxoacyl-[ACP] + NADPH + H(+)</text>
        <dbReference type="Rhea" id="RHEA:17397"/>
        <dbReference type="Rhea" id="RHEA-COMP:9916"/>
        <dbReference type="Rhea" id="RHEA-COMP:9945"/>
        <dbReference type="ChEBI" id="CHEBI:15378"/>
        <dbReference type="ChEBI" id="CHEBI:57783"/>
        <dbReference type="ChEBI" id="CHEBI:58349"/>
        <dbReference type="ChEBI" id="CHEBI:78776"/>
        <dbReference type="ChEBI" id="CHEBI:78827"/>
        <dbReference type="EC" id="1.1.1.100"/>
    </reaction>
    <physiologicalReaction direction="right-to-left" evidence="5">
        <dbReference type="Rhea" id="RHEA:17399"/>
    </physiologicalReaction>
</comment>
<dbReference type="PRINTS" id="PR00080">
    <property type="entry name" value="SDRFAMILY"/>
</dbReference>
<accession>A0ABT3S8E6</accession>
<dbReference type="PANTHER" id="PTHR42879">
    <property type="entry name" value="3-OXOACYL-(ACYL-CARRIER-PROTEIN) REDUCTASE"/>
    <property type="match status" value="1"/>
</dbReference>
<keyword evidence="3" id="KW-0134">Cell wall</keyword>
<gene>
    <name evidence="6" type="ORF">ORI27_03555</name>
</gene>
<dbReference type="InterPro" id="IPR050259">
    <property type="entry name" value="SDR"/>
</dbReference>
<evidence type="ECO:0000256" key="2">
    <source>
        <dbReference type="ARBA" id="ARBA00006484"/>
    </source>
</evidence>
<keyword evidence="3" id="KW-0964">Secreted</keyword>
<dbReference type="InterPro" id="IPR002347">
    <property type="entry name" value="SDR_fam"/>
</dbReference>
<dbReference type="PRINTS" id="PR00081">
    <property type="entry name" value="GDHRDH"/>
</dbReference>
<evidence type="ECO:0000256" key="4">
    <source>
        <dbReference type="ARBA" id="ARBA00040781"/>
    </source>
</evidence>
<evidence type="ECO:0000256" key="3">
    <source>
        <dbReference type="ARBA" id="ARBA00022512"/>
    </source>
</evidence>
<comment type="subcellular location">
    <subcellularLocation>
        <location evidence="1">Secreted</location>
        <location evidence="1">Cell wall</location>
    </subcellularLocation>
</comment>
<dbReference type="EMBL" id="JAPJDO010000002">
    <property type="protein sequence ID" value="MCX2935761.1"/>
    <property type="molecule type" value="Genomic_DNA"/>
</dbReference>
<dbReference type="PROSITE" id="PS00061">
    <property type="entry name" value="ADH_SHORT"/>
    <property type="match status" value="1"/>
</dbReference>